<dbReference type="PROSITE" id="PS50280">
    <property type="entry name" value="SET"/>
    <property type="match status" value="1"/>
</dbReference>
<keyword evidence="3" id="KW-1185">Reference proteome</keyword>
<dbReference type="OrthoDB" id="341421at2759"/>
<evidence type="ECO:0000313" key="2">
    <source>
        <dbReference type="EMBL" id="OJD37417.1"/>
    </source>
</evidence>
<proteinExistence type="predicted"/>
<dbReference type="CDD" id="cd19177">
    <property type="entry name" value="SET_SETD4"/>
    <property type="match status" value="1"/>
</dbReference>
<dbReference type="STRING" id="236234.A0A1J9RAC0"/>
<dbReference type="Gene3D" id="3.90.1410.10">
    <property type="entry name" value="set domain protein methyltransferase, domain 1"/>
    <property type="match status" value="1"/>
</dbReference>
<gene>
    <name evidence="2" type="ORF">BKCO1_7000100</name>
</gene>
<sequence>MAVIPEPEPEHERFLTWARDQLGVTIDGVTPARLPGRGLGVLATKPLKQGDLLVAVPAKALLTTESKHVQDVELPKETTVHARLAAYLTLMDGKADAPHRIWQPVWPKKEEFESIMPMNWEEREKELLPAHAKSLLEKQQDKFEKDWRALQPYLPSRDCRDLFTYYWLIVNTRTFYWDYPTTTRTGKQQVKRRKLAPDDCMALCPFMEYFNHADEGCTVDHDMRGFTITCNREYNPGDEVFLSYGRHSNDFLLVEYGFILESNKWDETKLDDVILPKLYQEKKDALDALGFLGDFTVDSFQICHRTQVALRALVLPGNTWRRFADGFDDGERERESVNERLVQILKQYEREIDSMDEEIQTLPPSDRRSTLEKRWDQIHSIISGQLER</sequence>
<name>A0A1J9RAC0_9PEZI</name>
<dbReference type="PANTHER" id="PTHR13271">
    <property type="entry name" value="UNCHARACTERIZED PUTATIVE METHYLTRANSFERASE"/>
    <property type="match status" value="1"/>
</dbReference>
<dbReference type="SUPFAM" id="SSF82199">
    <property type="entry name" value="SET domain"/>
    <property type="match status" value="1"/>
</dbReference>
<dbReference type="Pfam" id="PF00856">
    <property type="entry name" value="SET"/>
    <property type="match status" value="1"/>
</dbReference>
<dbReference type="RefSeq" id="XP_020133556.1">
    <property type="nucleotide sequence ID" value="XM_020278542.1"/>
</dbReference>
<dbReference type="GO" id="GO:0016279">
    <property type="term" value="F:protein-lysine N-methyltransferase activity"/>
    <property type="evidence" value="ECO:0007669"/>
    <property type="project" value="InterPro"/>
</dbReference>
<dbReference type="InterPro" id="IPR046341">
    <property type="entry name" value="SET_dom_sf"/>
</dbReference>
<protein>
    <submittedName>
        <fullName evidence="2">Set domain-containing protein</fullName>
    </submittedName>
</protein>
<dbReference type="EMBL" id="MNUE01000007">
    <property type="protein sequence ID" value="OJD37417.1"/>
    <property type="molecule type" value="Genomic_DNA"/>
</dbReference>
<dbReference type="GeneID" id="31018803"/>
<dbReference type="Proteomes" id="UP000183809">
    <property type="component" value="Unassembled WGS sequence"/>
</dbReference>
<organism evidence="2 3">
    <name type="scientific">Diplodia corticola</name>
    <dbReference type="NCBI Taxonomy" id="236234"/>
    <lineage>
        <taxon>Eukaryota</taxon>
        <taxon>Fungi</taxon>
        <taxon>Dikarya</taxon>
        <taxon>Ascomycota</taxon>
        <taxon>Pezizomycotina</taxon>
        <taxon>Dothideomycetes</taxon>
        <taxon>Dothideomycetes incertae sedis</taxon>
        <taxon>Botryosphaeriales</taxon>
        <taxon>Botryosphaeriaceae</taxon>
        <taxon>Diplodia</taxon>
    </lineage>
</organism>
<dbReference type="InterPro" id="IPR001214">
    <property type="entry name" value="SET_dom"/>
</dbReference>
<dbReference type="AlphaFoldDB" id="A0A1J9RAC0"/>
<accession>A0A1J9RAC0</accession>
<evidence type="ECO:0000259" key="1">
    <source>
        <dbReference type="PROSITE" id="PS50280"/>
    </source>
</evidence>
<evidence type="ECO:0000313" key="3">
    <source>
        <dbReference type="Proteomes" id="UP000183809"/>
    </source>
</evidence>
<dbReference type="InterPro" id="IPR044429">
    <property type="entry name" value="SETD4_SET"/>
</dbReference>
<reference evidence="2 3" key="1">
    <citation type="submission" date="2016-10" db="EMBL/GenBank/DDBJ databases">
        <title>Proteomics and genomics reveal pathogen-plant mechanisms compatible with a hemibiotrophic lifestyle of Diplodia corticola.</title>
        <authorList>
            <person name="Fernandes I."/>
            <person name="De Jonge R."/>
            <person name="Van De Peer Y."/>
            <person name="Devreese B."/>
            <person name="Alves A."/>
            <person name="Esteves A.C."/>
        </authorList>
    </citation>
    <scope>NUCLEOTIDE SEQUENCE [LARGE SCALE GENOMIC DNA]</scope>
    <source>
        <strain evidence="2 3">CBS 112549</strain>
    </source>
</reference>
<dbReference type="PANTHER" id="PTHR13271:SF137">
    <property type="entry name" value="SET DOMAIN-CONTAINING PROTEIN"/>
    <property type="match status" value="1"/>
</dbReference>
<comment type="caution">
    <text evidence="2">The sequence shown here is derived from an EMBL/GenBank/DDBJ whole genome shotgun (WGS) entry which is preliminary data.</text>
</comment>
<dbReference type="InterPro" id="IPR050600">
    <property type="entry name" value="SETD3_SETD6_MTase"/>
</dbReference>
<feature type="domain" description="SET" evidence="1">
    <location>
        <begin position="27"/>
        <end position="245"/>
    </location>
</feature>